<evidence type="ECO:0000313" key="3">
    <source>
        <dbReference type="Proteomes" id="UP000722485"/>
    </source>
</evidence>
<feature type="compositionally biased region" description="Polar residues" evidence="1">
    <location>
        <begin position="154"/>
        <end position="167"/>
    </location>
</feature>
<proteinExistence type="predicted"/>
<dbReference type="EMBL" id="JAANBB010000015">
    <property type="protein sequence ID" value="KAF7556064.1"/>
    <property type="molecule type" value="Genomic_DNA"/>
</dbReference>
<reference evidence="2" key="1">
    <citation type="submission" date="2020-03" db="EMBL/GenBank/DDBJ databases">
        <title>Draft Genome Sequence of Cylindrodendrum hubeiense.</title>
        <authorList>
            <person name="Buettner E."/>
            <person name="Kellner H."/>
        </authorList>
    </citation>
    <scope>NUCLEOTIDE SEQUENCE</scope>
    <source>
        <strain evidence="2">IHI 201604</strain>
    </source>
</reference>
<dbReference type="AlphaFoldDB" id="A0A9P5HED5"/>
<organism evidence="2 3">
    <name type="scientific">Cylindrodendrum hubeiense</name>
    <dbReference type="NCBI Taxonomy" id="595255"/>
    <lineage>
        <taxon>Eukaryota</taxon>
        <taxon>Fungi</taxon>
        <taxon>Dikarya</taxon>
        <taxon>Ascomycota</taxon>
        <taxon>Pezizomycotina</taxon>
        <taxon>Sordariomycetes</taxon>
        <taxon>Hypocreomycetidae</taxon>
        <taxon>Hypocreales</taxon>
        <taxon>Nectriaceae</taxon>
        <taxon>Cylindrodendrum</taxon>
    </lineage>
</organism>
<keyword evidence="3" id="KW-1185">Reference proteome</keyword>
<sequence length="308" mass="35974">MVRTKTRARTFSERYPDGPPNVRWRPTYQPVPNNLIFKDHNNRPALMSWNSNKVQSTLPYLPSWVFYMVHPDVPFDFDGCAFRDSLEKAHCLDLVHDRDHRYEFFFLPGATAEECHAHYLGEMEARGTMWRQIRKVKRAVKDIKQGEDLEDNSTQESTFVQEPTSGEESAFNEEHASDEESTSHQDTNADNQLPGLVWPKHDRDTRSICYRGWFFMYPDAEVKFKGAAGELHDVYLVTFDPIPQEWHEEEGNTFDPMEHPLYSQRMEALGPESESRLASWMEMSNYSHWVEEADKATANAVELGWESW</sequence>
<feature type="region of interest" description="Disordered" evidence="1">
    <location>
        <begin position="146"/>
        <end position="198"/>
    </location>
</feature>
<evidence type="ECO:0000256" key="1">
    <source>
        <dbReference type="SAM" id="MobiDB-lite"/>
    </source>
</evidence>
<comment type="caution">
    <text evidence="2">The sequence shown here is derived from an EMBL/GenBank/DDBJ whole genome shotgun (WGS) entry which is preliminary data.</text>
</comment>
<evidence type="ECO:0000313" key="2">
    <source>
        <dbReference type="EMBL" id="KAF7556064.1"/>
    </source>
</evidence>
<protein>
    <submittedName>
        <fullName evidence="2">Uncharacterized protein</fullName>
    </submittedName>
</protein>
<accession>A0A9P5HED5</accession>
<dbReference type="OrthoDB" id="5402033at2759"/>
<dbReference type="Proteomes" id="UP000722485">
    <property type="component" value="Unassembled WGS sequence"/>
</dbReference>
<name>A0A9P5HED5_9HYPO</name>
<gene>
    <name evidence="2" type="ORF">G7Z17_g1765</name>
</gene>